<feature type="signal peptide" evidence="1">
    <location>
        <begin position="1"/>
        <end position="21"/>
    </location>
</feature>
<dbReference type="AlphaFoldDB" id="A0AAV9V7U9"/>
<dbReference type="SUPFAM" id="SSF51322">
    <property type="entry name" value="Cyanovirin-N"/>
    <property type="match status" value="1"/>
</dbReference>
<dbReference type="Pfam" id="PF08881">
    <property type="entry name" value="CVNH"/>
    <property type="match status" value="1"/>
</dbReference>
<dbReference type="SMART" id="SM01111">
    <property type="entry name" value="CVNH"/>
    <property type="match status" value="1"/>
</dbReference>
<dbReference type="Proteomes" id="UP001375240">
    <property type="component" value="Unassembled WGS sequence"/>
</dbReference>
<dbReference type="EMBL" id="JAVHNQ010000002">
    <property type="protein sequence ID" value="KAK6355105.1"/>
    <property type="molecule type" value="Genomic_DNA"/>
</dbReference>
<sequence>MRDFIFRVLLWAGLGFAAVQASVSSQCTNIRLQGRWLVADCLPNSGTKRIQSSVYLQTRITNHEGVLEWQVNGNYGASCNSCSIVAPAKLSCLCKPTWGQPIPAVINLEEHIAVYNGFILSDLGLSSPPTPPSTPSTLTIPTDTSWQLFFGNTSCYSTNPASCSNPGVGSEQTCSPYASASTDDGVANCFTFRWPVSTPIWATWAELKISAPSGAFRFKLWDNLDCSGAVAGTLEASELGTCKEFRKQMYALTAIPLWNAQT</sequence>
<accession>A0AAV9V7U9</accession>
<gene>
    <name evidence="3" type="ORF">TWF696_004229</name>
</gene>
<evidence type="ECO:0000313" key="4">
    <source>
        <dbReference type="Proteomes" id="UP001375240"/>
    </source>
</evidence>
<dbReference type="InterPro" id="IPR011058">
    <property type="entry name" value="Cyanovirin-N"/>
</dbReference>
<keyword evidence="4" id="KW-1185">Reference proteome</keyword>
<comment type="caution">
    <text evidence="3">The sequence shown here is derived from an EMBL/GenBank/DDBJ whole genome shotgun (WGS) entry which is preliminary data.</text>
</comment>
<evidence type="ECO:0000259" key="2">
    <source>
        <dbReference type="SMART" id="SM01111"/>
    </source>
</evidence>
<name>A0AAV9V7U9_9PEZI</name>
<protein>
    <recommendedName>
        <fullName evidence="2">Cyanovirin-N domain-containing protein</fullName>
    </recommendedName>
</protein>
<reference evidence="3 4" key="1">
    <citation type="submission" date="2019-10" db="EMBL/GenBank/DDBJ databases">
        <authorList>
            <person name="Palmer J.M."/>
        </authorList>
    </citation>
    <scope>NUCLEOTIDE SEQUENCE [LARGE SCALE GENOMIC DNA]</scope>
    <source>
        <strain evidence="3 4">TWF696</strain>
    </source>
</reference>
<dbReference type="InterPro" id="IPR036673">
    <property type="entry name" value="Cyanovirin-N_sf"/>
</dbReference>
<keyword evidence="1" id="KW-0732">Signal</keyword>
<feature type="domain" description="Cyanovirin-N" evidence="2">
    <location>
        <begin position="22"/>
        <end position="120"/>
    </location>
</feature>
<feature type="chain" id="PRO_5043821730" description="Cyanovirin-N domain-containing protein" evidence="1">
    <location>
        <begin position="22"/>
        <end position="262"/>
    </location>
</feature>
<dbReference type="Gene3D" id="2.30.60.10">
    <property type="entry name" value="Cyanovirin-N"/>
    <property type="match status" value="1"/>
</dbReference>
<evidence type="ECO:0000256" key="1">
    <source>
        <dbReference type="SAM" id="SignalP"/>
    </source>
</evidence>
<evidence type="ECO:0000313" key="3">
    <source>
        <dbReference type="EMBL" id="KAK6355105.1"/>
    </source>
</evidence>
<organism evidence="3 4">
    <name type="scientific">Orbilia brochopaga</name>
    <dbReference type="NCBI Taxonomy" id="3140254"/>
    <lineage>
        <taxon>Eukaryota</taxon>
        <taxon>Fungi</taxon>
        <taxon>Dikarya</taxon>
        <taxon>Ascomycota</taxon>
        <taxon>Pezizomycotina</taxon>
        <taxon>Orbiliomycetes</taxon>
        <taxon>Orbiliales</taxon>
        <taxon>Orbiliaceae</taxon>
        <taxon>Orbilia</taxon>
    </lineage>
</organism>
<proteinExistence type="predicted"/>